<reference evidence="11" key="1">
    <citation type="journal article" date="2020" name="Nat. Commun.">
        <title>Genome sequence of the cluster root forming white lupin.</title>
        <authorList>
            <person name="Hufnagel B."/>
            <person name="Marques A."/>
            <person name="Soriano A."/>
            <person name="Marques L."/>
            <person name="Divol F."/>
            <person name="Doumas P."/>
            <person name="Sallet E."/>
            <person name="Mancinotti D."/>
            <person name="Carrere S."/>
            <person name="Marande W."/>
            <person name="Arribat S."/>
            <person name="Keller J."/>
            <person name="Huneau C."/>
            <person name="Blein T."/>
            <person name="Aime D."/>
            <person name="Laguerre M."/>
            <person name="Taylor J."/>
            <person name="Schubert V."/>
            <person name="Nelson M."/>
            <person name="Geu-Flores F."/>
            <person name="Crespi M."/>
            <person name="Gallardo-Guerrero K."/>
            <person name="Delaux P.-M."/>
            <person name="Salse J."/>
            <person name="Berges H."/>
            <person name="Guyot R."/>
            <person name="Gouzy J."/>
            <person name="Peret B."/>
        </authorList>
    </citation>
    <scope>NUCLEOTIDE SEQUENCE [LARGE SCALE GENOMIC DNA]</scope>
    <source>
        <strain evidence="11">cv. Amiga</strain>
    </source>
</reference>
<gene>
    <name evidence="10" type="ORF">Lalb_Chr02g0143661</name>
</gene>
<dbReference type="GO" id="GO:0005737">
    <property type="term" value="C:cytoplasm"/>
    <property type="evidence" value="ECO:0007669"/>
    <property type="project" value="TreeGrafter"/>
</dbReference>
<proteinExistence type="predicted"/>
<evidence type="ECO:0000259" key="9">
    <source>
        <dbReference type="PROSITE" id="PS50089"/>
    </source>
</evidence>
<keyword evidence="10" id="KW-0808">Transferase</keyword>
<keyword evidence="4" id="KW-0479">Metal-binding</keyword>
<keyword evidence="10" id="KW-0012">Acyltransferase</keyword>
<keyword evidence="5 8" id="KW-0863">Zinc-finger</keyword>
<dbReference type="InterPro" id="IPR024766">
    <property type="entry name" value="Znf_RING_H2"/>
</dbReference>
<evidence type="ECO:0000256" key="1">
    <source>
        <dbReference type="ARBA" id="ARBA00000900"/>
    </source>
</evidence>
<name>A0A6A4QUJ2_LUPAL</name>
<dbReference type="PROSITE" id="PS50089">
    <property type="entry name" value="ZF_RING_2"/>
    <property type="match status" value="1"/>
</dbReference>
<evidence type="ECO:0000256" key="3">
    <source>
        <dbReference type="ARBA" id="ARBA00012483"/>
    </source>
</evidence>
<keyword evidence="11" id="KW-1185">Reference proteome</keyword>
<dbReference type="GO" id="GO:0061630">
    <property type="term" value="F:ubiquitin protein ligase activity"/>
    <property type="evidence" value="ECO:0007669"/>
    <property type="project" value="UniProtKB-EC"/>
</dbReference>
<evidence type="ECO:0000256" key="7">
    <source>
        <dbReference type="ARBA" id="ARBA00022833"/>
    </source>
</evidence>
<feature type="domain" description="RING-type" evidence="9">
    <location>
        <begin position="9"/>
        <end position="32"/>
    </location>
</feature>
<keyword evidence="7" id="KW-0862">Zinc</keyword>
<evidence type="ECO:0000256" key="5">
    <source>
        <dbReference type="ARBA" id="ARBA00022771"/>
    </source>
</evidence>
<dbReference type="SUPFAM" id="SSF57850">
    <property type="entry name" value="RING/U-box"/>
    <property type="match status" value="1"/>
</dbReference>
<dbReference type="Pfam" id="PF12678">
    <property type="entry name" value="zf-rbx1"/>
    <property type="match status" value="1"/>
</dbReference>
<evidence type="ECO:0000256" key="4">
    <source>
        <dbReference type="ARBA" id="ARBA00022723"/>
    </source>
</evidence>
<evidence type="ECO:0000313" key="11">
    <source>
        <dbReference type="Proteomes" id="UP000447434"/>
    </source>
</evidence>
<sequence>MVCVGDMACGHQYHGDCIVPWLGSRNSCPVCRFELPTDDKEYEQQSKNKRVMNIASNGAI</sequence>
<dbReference type="InterPro" id="IPR013083">
    <property type="entry name" value="Znf_RING/FYVE/PHD"/>
</dbReference>
<comment type="caution">
    <text evidence="10">The sequence shown here is derived from an EMBL/GenBank/DDBJ whole genome shotgun (WGS) entry which is preliminary data.</text>
</comment>
<evidence type="ECO:0000256" key="8">
    <source>
        <dbReference type="PROSITE-ProRule" id="PRU00175"/>
    </source>
</evidence>
<dbReference type="Proteomes" id="UP000447434">
    <property type="component" value="Chromosome 2"/>
</dbReference>
<evidence type="ECO:0000256" key="2">
    <source>
        <dbReference type="ARBA" id="ARBA00004906"/>
    </source>
</evidence>
<dbReference type="PANTHER" id="PTHR15710:SF108">
    <property type="entry name" value="OS03G0286100 PROTEIN"/>
    <property type="match status" value="1"/>
</dbReference>
<dbReference type="AlphaFoldDB" id="A0A6A4QUJ2"/>
<comment type="catalytic activity">
    <reaction evidence="1">
        <text>S-ubiquitinyl-[E2 ubiquitin-conjugating enzyme]-L-cysteine + [acceptor protein]-L-lysine = [E2 ubiquitin-conjugating enzyme]-L-cysteine + N(6)-ubiquitinyl-[acceptor protein]-L-lysine.</text>
        <dbReference type="EC" id="2.3.2.27"/>
    </reaction>
</comment>
<dbReference type="InterPro" id="IPR001841">
    <property type="entry name" value="Znf_RING"/>
</dbReference>
<evidence type="ECO:0000256" key="6">
    <source>
        <dbReference type="ARBA" id="ARBA00022786"/>
    </source>
</evidence>
<organism evidence="10 11">
    <name type="scientific">Lupinus albus</name>
    <name type="common">White lupine</name>
    <name type="synonym">Lupinus termis</name>
    <dbReference type="NCBI Taxonomy" id="3870"/>
    <lineage>
        <taxon>Eukaryota</taxon>
        <taxon>Viridiplantae</taxon>
        <taxon>Streptophyta</taxon>
        <taxon>Embryophyta</taxon>
        <taxon>Tracheophyta</taxon>
        <taxon>Spermatophyta</taxon>
        <taxon>Magnoliopsida</taxon>
        <taxon>eudicotyledons</taxon>
        <taxon>Gunneridae</taxon>
        <taxon>Pentapetalae</taxon>
        <taxon>rosids</taxon>
        <taxon>fabids</taxon>
        <taxon>Fabales</taxon>
        <taxon>Fabaceae</taxon>
        <taxon>Papilionoideae</taxon>
        <taxon>50 kb inversion clade</taxon>
        <taxon>genistoids sensu lato</taxon>
        <taxon>core genistoids</taxon>
        <taxon>Genisteae</taxon>
        <taxon>Lupinus</taxon>
    </lineage>
</organism>
<dbReference type="Gene3D" id="3.30.40.10">
    <property type="entry name" value="Zinc/RING finger domain, C3HC4 (zinc finger)"/>
    <property type="match status" value="1"/>
</dbReference>
<dbReference type="OrthoDB" id="8062037at2759"/>
<protein>
    <recommendedName>
        <fullName evidence="3">RING-type E3 ubiquitin transferase</fullName>
        <ecNumber evidence="3">2.3.2.27</ecNumber>
    </recommendedName>
</protein>
<dbReference type="EC" id="2.3.2.27" evidence="3"/>
<comment type="pathway">
    <text evidence="2">Protein modification; protein ubiquitination.</text>
</comment>
<evidence type="ECO:0000313" key="10">
    <source>
        <dbReference type="EMBL" id="KAE9618525.1"/>
    </source>
</evidence>
<dbReference type="GO" id="GO:0008270">
    <property type="term" value="F:zinc ion binding"/>
    <property type="evidence" value="ECO:0007669"/>
    <property type="project" value="UniProtKB-KW"/>
</dbReference>
<dbReference type="EMBL" id="WOCE01000002">
    <property type="protein sequence ID" value="KAE9618525.1"/>
    <property type="molecule type" value="Genomic_DNA"/>
</dbReference>
<keyword evidence="6" id="KW-0833">Ubl conjugation pathway</keyword>
<dbReference type="PANTHER" id="PTHR15710">
    <property type="entry name" value="E3 UBIQUITIN-PROTEIN LIGASE PRAJA"/>
    <property type="match status" value="1"/>
</dbReference>
<dbReference type="GO" id="GO:0016567">
    <property type="term" value="P:protein ubiquitination"/>
    <property type="evidence" value="ECO:0007669"/>
    <property type="project" value="TreeGrafter"/>
</dbReference>
<accession>A0A6A4QUJ2</accession>